<dbReference type="Proteomes" id="UP000001593">
    <property type="component" value="Unassembled WGS sequence"/>
</dbReference>
<sequence>MDCQLFSSEVDCGSHLTANTGFFMSPNHPKPYPPDKNCVWTITVQGSAPQIQLKFSSFDLPPPTNKVCLDYVAIYYGMLPKIENQIAKFCGSVIPSDILVKKKSLRVEFYSNGDDKTASGFKASFFANSNSAITTSQTTAGIVAAIFCGIVFLGVGTMRCIMMGMCHRCQTETGVRECVGTDEDPVDFNMDNPPDYVTGMICMFLFDAKYLNWKQ</sequence>
<comment type="caution">
    <text evidence="3">Lacks conserved residue(s) required for the propagation of feature annotation.</text>
</comment>
<keyword evidence="2" id="KW-1015">Disulfide bond</keyword>
<dbReference type="InterPro" id="IPR035914">
    <property type="entry name" value="Sperma_CUB_dom_sf"/>
</dbReference>
<dbReference type="PANTHER" id="PTHR24251">
    <property type="entry name" value="OVOCHYMASE-RELATED"/>
    <property type="match status" value="1"/>
</dbReference>
<dbReference type="AlphaFoldDB" id="A7RPL1"/>
<dbReference type="PANTHER" id="PTHR24251:SF40">
    <property type="entry name" value="CUB DOMAIN-CONTAINING PROTEIN"/>
    <property type="match status" value="1"/>
</dbReference>
<evidence type="ECO:0000313" key="7">
    <source>
        <dbReference type="Proteomes" id="UP000001593"/>
    </source>
</evidence>
<feature type="transmembrane region" description="Helical" evidence="4">
    <location>
        <begin position="139"/>
        <end position="158"/>
    </location>
</feature>
<keyword evidence="4" id="KW-0472">Membrane</keyword>
<dbReference type="FunFam" id="2.60.120.290:FF:000005">
    <property type="entry name" value="Procollagen C-endopeptidase enhancer 1"/>
    <property type="match status" value="1"/>
</dbReference>
<dbReference type="CDD" id="cd00041">
    <property type="entry name" value="CUB"/>
    <property type="match status" value="1"/>
</dbReference>
<dbReference type="STRING" id="45351.A7RPL1"/>
<evidence type="ECO:0000256" key="3">
    <source>
        <dbReference type="PROSITE-ProRule" id="PRU00059"/>
    </source>
</evidence>
<dbReference type="PhylomeDB" id="A7RPL1"/>
<accession>A7RPL1</accession>
<feature type="domain" description="CUB" evidence="5">
    <location>
        <begin position="12"/>
        <end position="128"/>
    </location>
</feature>
<dbReference type="InterPro" id="IPR000859">
    <property type="entry name" value="CUB_dom"/>
</dbReference>
<keyword evidence="4" id="KW-0812">Transmembrane</keyword>
<dbReference type="InParanoid" id="A7RPL1"/>
<evidence type="ECO:0000256" key="1">
    <source>
        <dbReference type="ARBA" id="ARBA00022737"/>
    </source>
</evidence>
<evidence type="ECO:0000259" key="5">
    <source>
        <dbReference type="PROSITE" id="PS01180"/>
    </source>
</evidence>
<keyword evidence="4" id="KW-1133">Transmembrane helix</keyword>
<keyword evidence="1" id="KW-0677">Repeat</keyword>
<dbReference type="SMART" id="SM00042">
    <property type="entry name" value="CUB"/>
    <property type="match status" value="1"/>
</dbReference>
<name>A7RPL1_NEMVE</name>
<dbReference type="Pfam" id="PF00431">
    <property type="entry name" value="CUB"/>
    <property type="match status" value="1"/>
</dbReference>
<protein>
    <recommendedName>
        <fullName evidence="5">CUB domain-containing protein</fullName>
    </recommendedName>
</protein>
<dbReference type="HOGENOM" id="CLU_1284640_0_0_1"/>
<proteinExistence type="predicted"/>
<gene>
    <name evidence="6" type="ORF">NEMVEDRAFT_v1g200202</name>
</gene>
<dbReference type="SUPFAM" id="SSF49854">
    <property type="entry name" value="Spermadhesin, CUB domain"/>
    <property type="match status" value="1"/>
</dbReference>
<dbReference type="PROSITE" id="PS01180">
    <property type="entry name" value="CUB"/>
    <property type="match status" value="1"/>
</dbReference>
<evidence type="ECO:0000256" key="2">
    <source>
        <dbReference type="ARBA" id="ARBA00023157"/>
    </source>
</evidence>
<dbReference type="eggNOG" id="KOG3714">
    <property type="taxonomic scope" value="Eukaryota"/>
</dbReference>
<dbReference type="EMBL" id="DS469526">
    <property type="protein sequence ID" value="EDO46591.1"/>
    <property type="molecule type" value="Genomic_DNA"/>
</dbReference>
<evidence type="ECO:0000313" key="6">
    <source>
        <dbReference type="EMBL" id="EDO46591.1"/>
    </source>
</evidence>
<organism evidence="6 7">
    <name type="scientific">Nematostella vectensis</name>
    <name type="common">Starlet sea anemone</name>
    <dbReference type="NCBI Taxonomy" id="45351"/>
    <lineage>
        <taxon>Eukaryota</taxon>
        <taxon>Metazoa</taxon>
        <taxon>Cnidaria</taxon>
        <taxon>Anthozoa</taxon>
        <taxon>Hexacorallia</taxon>
        <taxon>Actiniaria</taxon>
        <taxon>Edwardsiidae</taxon>
        <taxon>Nematostella</taxon>
    </lineage>
</organism>
<reference evidence="6 7" key="1">
    <citation type="journal article" date="2007" name="Science">
        <title>Sea anemone genome reveals ancestral eumetazoan gene repertoire and genomic organization.</title>
        <authorList>
            <person name="Putnam N.H."/>
            <person name="Srivastava M."/>
            <person name="Hellsten U."/>
            <person name="Dirks B."/>
            <person name="Chapman J."/>
            <person name="Salamov A."/>
            <person name="Terry A."/>
            <person name="Shapiro H."/>
            <person name="Lindquist E."/>
            <person name="Kapitonov V.V."/>
            <person name="Jurka J."/>
            <person name="Genikhovich G."/>
            <person name="Grigoriev I.V."/>
            <person name="Lucas S.M."/>
            <person name="Steele R.E."/>
            <person name="Finnerty J.R."/>
            <person name="Technau U."/>
            <person name="Martindale M.Q."/>
            <person name="Rokhsar D.S."/>
        </authorList>
    </citation>
    <scope>NUCLEOTIDE SEQUENCE [LARGE SCALE GENOMIC DNA]</scope>
    <source>
        <strain evidence="7">CH2 X CH6</strain>
    </source>
</reference>
<dbReference type="Gene3D" id="2.60.120.290">
    <property type="entry name" value="Spermadhesin, CUB domain"/>
    <property type="match status" value="1"/>
</dbReference>
<keyword evidence="7" id="KW-1185">Reference proteome</keyword>
<evidence type="ECO:0000256" key="4">
    <source>
        <dbReference type="SAM" id="Phobius"/>
    </source>
</evidence>